<dbReference type="InterPro" id="IPR036102">
    <property type="entry name" value="OsmC/Ohrsf"/>
</dbReference>
<organism evidence="2 3">
    <name type="scientific">Natronocalculus amylovorans</name>
    <dbReference type="NCBI Taxonomy" id="2917812"/>
    <lineage>
        <taxon>Archaea</taxon>
        <taxon>Methanobacteriati</taxon>
        <taxon>Methanobacteriota</taxon>
        <taxon>Stenosarchaea group</taxon>
        <taxon>Halobacteria</taxon>
        <taxon>Halobacteriales</taxon>
        <taxon>Haloferacaceae</taxon>
        <taxon>Natronocalculus</taxon>
    </lineage>
</organism>
<dbReference type="AlphaFoldDB" id="A0AAE3FYF1"/>
<reference evidence="2" key="1">
    <citation type="journal article" date="2022" name="Syst. Appl. Microbiol.">
        <title>Natronocalculus amylovorans gen. nov., sp. nov., and Natranaeroarchaeum aerophilus sp. nov., dominant culturable amylolytic natronoarchaea from hypersaline soda lakes in southwestern Siberia.</title>
        <authorList>
            <person name="Sorokin D.Y."/>
            <person name="Elcheninov A.G."/>
            <person name="Khizhniak T.V."/>
            <person name="Koenen M."/>
            <person name="Bale N.J."/>
            <person name="Damste J.S.S."/>
            <person name="Kublanov I.V."/>
        </authorList>
    </citation>
    <scope>NUCLEOTIDE SEQUENCE</scope>
    <source>
        <strain evidence="2">AArc-St2</strain>
    </source>
</reference>
<dbReference type="Pfam" id="PF02566">
    <property type="entry name" value="OsmC"/>
    <property type="match status" value="1"/>
</dbReference>
<sequence length="157" mass="16574">MRPSDAPTSTESPPTTPVESEDKALPHQQATATLTSDLSGTIDAGDYAWPFDVTPEFGGGRHPTPVDYFTGALSACLSASIGIQAEMRDVSFNTVEVNSTSAPEGGSVESIEIDITLKGVSDTDTSTIDRIVTAGERTCHIAELLRDDVDVSIDWTA</sequence>
<protein>
    <submittedName>
        <fullName evidence="2">OsmC family protein</fullName>
    </submittedName>
</protein>
<keyword evidence="3" id="KW-1185">Reference proteome</keyword>
<feature type="region of interest" description="Disordered" evidence="1">
    <location>
        <begin position="1"/>
        <end position="27"/>
    </location>
</feature>
<dbReference type="Gene3D" id="3.30.300.20">
    <property type="match status" value="1"/>
</dbReference>
<dbReference type="Proteomes" id="UP001203207">
    <property type="component" value="Unassembled WGS sequence"/>
</dbReference>
<evidence type="ECO:0000313" key="3">
    <source>
        <dbReference type="Proteomes" id="UP001203207"/>
    </source>
</evidence>
<dbReference type="InterPro" id="IPR003718">
    <property type="entry name" value="OsmC/Ohr_fam"/>
</dbReference>
<comment type="caution">
    <text evidence="2">The sequence shown here is derived from an EMBL/GenBank/DDBJ whole genome shotgun (WGS) entry which is preliminary data.</text>
</comment>
<dbReference type="EMBL" id="JAKRVX010000005">
    <property type="protein sequence ID" value="MCL9817688.1"/>
    <property type="molecule type" value="Genomic_DNA"/>
</dbReference>
<evidence type="ECO:0000313" key="2">
    <source>
        <dbReference type="EMBL" id="MCL9817688.1"/>
    </source>
</evidence>
<dbReference type="InterPro" id="IPR015946">
    <property type="entry name" value="KH_dom-like_a/b"/>
</dbReference>
<name>A0AAE3FYF1_9EURY</name>
<dbReference type="SUPFAM" id="SSF82784">
    <property type="entry name" value="OsmC-like"/>
    <property type="match status" value="1"/>
</dbReference>
<evidence type="ECO:0000256" key="1">
    <source>
        <dbReference type="SAM" id="MobiDB-lite"/>
    </source>
</evidence>
<proteinExistence type="predicted"/>
<reference evidence="2" key="2">
    <citation type="submission" date="2022-02" db="EMBL/GenBank/DDBJ databases">
        <authorList>
            <person name="Elcheninov A.G."/>
            <person name="Sorokin D.Y."/>
            <person name="Kublanov I.V."/>
        </authorList>
    </citation>
    <scope>NUCLEOTIDE SEQUENCE</scope>
    <source>
        <strain evidence="2">AArc-St2</strain>
    </source>
</reference>
<gene>
    <name evidence="2" type="ORF">AArcSt2_12105</name>
</gene>
<accession>A0AAE3FYF1</accession>